<dbReference type="AlphaFoldDB" id="A0A829BLM3"/>
<evidence type="ECO:0000259" key="12">
    <source>
        <dbReference type="Pfam" id="PF02163"/>
    </source>
</evidence>
<evidence type="ECO:0000313" key="13">
    <source>
        <dbReference type="EMBL" id="EMC24624.1"/>
    </source>
</evidence>
<comment type="subcellular location">
    <subcellularLocation>
        <location evidence="2">Membrane</location>
        <topology evidence="2">Multi-pass membrane protein</topology>
    </subcellularLocation>
</comment>
<accession>A0A829BLM3</accession>
<keyword evidence="10 11" id="KW-0472">Membrane</keyword>
<keyword evidence="7" id="KW-0862">Zinc</keyword>
<evidence type="ECO:0000256" key="5">
    <source>
        <dbReference type="ARBA" id="ARBA00022692"/>
    </source>
</evidence>
<evidence type="ECO:0000256" key="3">
    <source>
        <dbReference type="ARBA" id="ARBA00007931"/>
    </source>
</evidence>
<evidence type="ECO:0000256" key="10">
    <source>
        <dbReference type="ARBA" id="ARBA00023136"/>
    </source>
</evidence>
<feature type="transmembrane region" description="Helical" evidence="11">
    <location>
        <begin position="177"/>
        <end position="197"/>
    </location>
</feature>
<feature type="domain" description="Peptidase M50" evidence="12">
    <location>
        <begin position="6"/>
        <end position="405"/>
    </location>
</feature>
<dbReference type="InterPro" id="IPR004387">
    <property type="entry name" value="Pept_M50_Zn"/>
</dbReference>
<keyword evidence="8 11" id="KW-1133">Transmembrane helix</keyword>
<evidence type="ECO:0000256" key="11">
    <source>
        <dbReference type="SAM" id="Phobius"/>
    </source>
</evidence>
<dbReference type="EMBL" id="AHSR01000016">
    <property type="protein sequence ID" value="EMC24624.1"/>
    <property type="molecule type" value="Genomic_DNA"/>
</dbReference>
<keyword evidence="6" id="KW-0378">Hydrolase</keyword>
<dbReference type="SMR" id="A0A829BLM3"/>
<keyword evidence="9" id="KW-0482">Metalloprotease</keyword>
<reference evidence="13 14" key="1">
    <citation type="journal article" date="2013" name="Mol. Biol. Evol.">
        <title>Evolutionary and population genomics of the cavity causing bacteria Streptococcus mutans.</title>
        <authorList>
            <person name="Cornejo O.E."/>
            <person name="Lefebure T."/>
            <person name="Pavinski Bitar P.D."/>
            <person name="Lang P."/>
            <person name="Richards V.P."/>
            <person name="Eilertson K."/>
            <person name="Do T."/>
            <person name="Beighton D."/>
            <person name="Zeng L."/>
            <person name="Ahn S.J."/>
            <person name="Burne R.A."/>
            <person name="Siepel A."/>
            <person name="Bustamante C.D."/>
            <person name="Stanhope M.J."/>
        </authorList>
    </citation>
    <scope>NUCLEOTIDE SEQUENCE [LARGE SCALE GENOMIC DNA]</scope>
    <source>
        <strain evidence="13 14">SM6</strain>
    </source>
</reference>
<dbReference type="Gene3D" id="2.30.42.10">
    <property type="match status" value="1"/>
</dbReference>
<dbReference type="PANTHER" id="PTHR42837:SF2">
    <property type="entry name" value="MEMBRANE METALLOPROTEASE ARASP2, CHLOROPLASTIC-RELATED"/>
    <property type="match status" value="1"/>
</dbReference>
<evidence type="ECO:0000256" key="7">
    <source>
        <dbReference type="ARBA" id="ARBA00022833"/>
    </source>
</evidence>
<dbReference type="PANTHER" id="PTHR42837">
    <property type="entry name" value="REGULATOR OF SIGMA-E PROTEASE RSEP"/>
    <property type="match status" value="1"/>
</dbReference>
<evidence type="ECO:0000256" key="2">
    <source>
        <dbReference type="ARBA" id="ARBA00004141"/>
    </source>
</evidence>
<sequence length="419" mass="45781">MSGLIAFIIIFGIIVLVHEFGHFYFARKSGILVREFAIGMGPKIFAHQGKDGTAYTIRILPLGGYVRMAGWGEDTSEIKTGIPAALTLNKAGVVTRIDLSDRQVDKTALPINVTAYDLEDKLEITGRVLEETKTYPVDHDATIVEEDGTEIRIAPLDVQYQKASIWGRLITNFAGPMNNFILGIFVFALLIFVQGGVQDSSSNHVRVTPNSAVAKLGLKNNDQILQIGKNKVHNWNDLTNAVAKSTSNLKKKEAIPVKAKTQGSVKTLKVIPKKVNGNYVIGVMPSMKTGFGDKIVGAFKMSWDGAFVILNGLKGLILQPSLNKLGGPVAIYQLSNTAAREGFARVLELMAMLSINLGIFNLLPIPALDGGKILINFIEVIRKKPLKQETETYITLAGVLIMVALMIAVTWNDIMRAFF</sequence>
<protein>
    <submittedName>
        <fullName evidence="13">Membrane-associated Zn-dependent protease</fullName>
    </submittedName>
</protein>
<dbReference type="CDD" id="cd06163">
    <property type="entry name" value="S2P-M50_PDZ_RseP-like"/>
    <property type="match status" value="1"/>
</dbReference>
<proteinExistence type="inferred from homology"/>
<evidence type="ECO:0000256" key="6">
    <source>
        <dbReference type="ARBA" id="ARBA00022801"/>
    </source>
</evidence>
<evidence type="ECO:0000256" key="8">
    <source>
        <dbReference type="ARBA" id="ARBA00022989"/>
    </source>
</evidence>
<keyword evidence="5 11" id="KW-0812">Transmembrane</keyword>
<name>A0A829BLM3_STRMG</name>
<dbReference type="GO" id="GO:0004222">
    <property type="term" value="F:metalloendopeptidase activity"/>
    <property type="evidence" value="ECO:0007669"/>
    <property type="project" value="InterPro"/>
</dbReference>
<dbReference type="InterPro" id="IPR036034">
    <property type="entry name" value="PDZ_sf"/>
</dbReference>
<comment type="caution">
    <text evidence="13">The sequence shown here is derived from an EMBL/GenBank/DDBJ whole genome shotgun (WGS) entry which is preliminary data.</text>
</comment>
<dbReference type="InterPro" id="IPR008915">
    <property type="entry name" value="Peptidase_M50"/>
</dbReference>
<dbReference type="Pfam" id="PF02163">
    <property type="entry name" value="Peptidase_M50"/>
    <property type="match status" value="1"/>
</dbReference>
<gene>
    <name evidence="13" type="ORF">SMU82_03886</name>
</gene>
<dbReference type="SUPFAM" id="SSF50156">
    <property type="entry name" value="PDZ domain-like"/>
    <property type="match status" value="1"/>
</dbReference>
<keyword evidence="4 13" id="KW-0645">Protease</keyword>
<feature type="transmembrane region" description="Helical" evidence="11">
    <location>
        <begin position="392"/>
        <end position="411"/>
    </location>
</feature>
<evidence type="ECO:0000256" key="4">
    <source>
        <dbReference type="ARBA" id="ARBA00022670"/>
    </source>
</evidence>
<dbReference type="RefSeq" id="WP_002263520.1">
    <property type="nucleotide sequence ID" value="NZ_AHSR01000016.1"/>
</dbReference>
<dbReference type="GO" id="GO:0006508">
    <property type="term" value="P:proteolysis"/>
    <property type="evidence" value="ECO:0007669"/>
    <property type="project" value="UniProtKB-KW"/>
</dbReference>
<evidence type="ECO:0000256" key="9">
    <source>
        <dbReference type="ARBA" id="ARBA00023049"/>
    </source>
</evidence>
<comment type="similarity">
    <text evidence="3">Belongs to the peptidase M50B family.</text>
</comment>
<evidence type="ECO:0000256" key="1">
    <source>
        <dbReference type="ARBA" id="ARBA00001947"/>
    </source>
</evidence>
<dbReference type="GO" id="GO:0016020">
    <property type="term" value="C:membrane"/>
    <property type="evidence" value="ECO:0007669"/>
    <property type="project" value="UniProtKB-SubCell"/>
</dbReference>
<feature type="transmembrane region" description="Helical" evidence="11">
    <location>
        <begin position="6"/>
        <end position="25"/>
    </location>
</feature>
<comment type="cofactor">
    <cofactor evidence="1">
        <name>Zn(2+)</name>
        <dbReference type="ChEBI" id="CHEBI:29105"/>
    </cofactor>
</comment>
<organism evidence="13 14">
    <name type="scientific">Streptococcus mutans SM6</name>
    <dbReference type="NCBI Taxonomy" id="857119"/>
    <lineage>
        <taxon>Bacteria</taxon>
        <taxon>Bacillati</taxon>
        <taxon>Bacillota</taxon>
        <taxon>Bacilli</taxon>
        <taxon>Lactobacillales</taxon>
        <taxon>Streptococcaceae</taxon>
        <taxon>Streptococcus</taxon>
    </lineage>
</organism>
<dbReference type="Proteomes" id="UP000011676">
    <property type="component" value="Unassembled WGS sequence"/>
</dbReference>
<evidence type="ECO:0000313" key="14">
    <source>
        <dbReference type="Proteomes" id="UP000011676"/>
    </source>
</evidence>